<protein>
    <recommendedName>
        <fullName evidence="7">O-antigen ligase-related domain-containing protein</fullName>
    </recommendedName>
</protein>
<feature type="transmembrane region" description="Helical" evidence="6">
    <location>
        <begin position="170"/>
        <end position="188"/>
    </location>
</feature>
<dbReference type="SUPFAM" id="SSF48452">
    <property type="entry name" value="TPR-like"/>
    <property type="match status" value="1"/>
</dbReference>
<dbReference type="InterPro" id="IPR007016">
    <property type="entry name" value="O-antigen_ligase-rel_domated"/>
</dbReference>
<feature type="transmembrane region" description="Helical" evidence="6">
    <location>
        <begin position="346"/>
        <end position="370"/>
    </location>
</feature>
<keyword evidence="4 6" id="KW-0472">Membrane</keyword>
<keyword evidence="5" id="KW-0802">TPR repeat</keyword>
<evidence type="ECO:0000313" key="9">
    <source>
        <dbReference type="Proteomes" id="UP000176997"/>
    </source>
</evidence>
<evidence type="ECO:0000259" key="7">
    <source>
        <dbReference type="Pfam" id="PF04932"/>
    </source>
</evidence>
<feature type="repeat" description="TPR" evidence="5">
    <location>
        <begin position="574"/>
        <end position="607"/>
    </location>
</feature>
<dbReference type="PROSITE" id="PS50005">
    <property type="entry name" value="TPR"/>
    <property type="match status" value="3"/>
</dbReference>
<dbReference type="InterPro" id="IPR011990">
    <property type="entry name" value="TPR-like_helical_dom_sf"/>
</dbReference>
<dbReference type="Proteomes" id="UP000176997">
    <property type="component" value="Unassembled WGS sequence"/>
</dbReference>
<feature type="transmembrane region" description="Helical" evidence="6">
    <location>
        <begin position="130"/>
        <end position="150"/>
    </location>
</feature>
<feature type="transmembrane region" description="Helical" evidence="6">
    <location>
        <begin position="106"/>
        <end position="123"/>
    </location>
</feature>
<feature type="transmembrane region" description="Helical" evidence="6">
    <location>
        <begin position="220"/>
        <end position="238"/>
    </location>
</feature>
<dbReference type="Pfam" id="PF04932">
    <property type="entry name" value="Wzy_C"/>
    <property type="match status" value="1"/>
</dbReference>
<feature type="domain" description="O-antigen ligase-related" evidence="7">
    <location>
        <begin position="203"/>
        <end position="358"/>
    </location>
</feature>
<comment type="caution">
    <text evidence="8">The sequence shown here is derived from an EMBL/GenBank/DDBJ whole genome shotgun (WGS) entry which is preliminary data.</text>
</comment>
<evidence type="ECO:0000256" key="4">
    <source>
        <dbReference type="ARBA" id="ARBA00023136"/>
    </source>
</evidence>
<evidence type="ECO:0000313" key="8">
    <source>
        <dbReference type="EMBL" id="OHA79887.1"/>
    </source>
</evidence>
<sequence length="725" mass="81813">MKILAYMRWIVVGGVFAVLAVPFFVSNGMFFPFITGKGFLFRGIVEVIFFAWLVLAYADPAYRPKKSLMLYAVLGFAVVVAMADFMSENMMKSIWSNYERMEGLVTILHLAVYTIVAATVLNTEKLWMRFFQASVFASALMAFYGLFQLWGIFDVHQGSTRLDATLGNSAYLAVYMLWNIFFAVFLAVRERGWNLLRYAYTIIAILDVMILYHTATRGTIIGLIGGAFLTAVLVALFGEKKSAVRRYSAGVIIALVVVVGGFFAAKDTQFVRQSPVLERFASISLQDNTTKSRFMIWNMAWQGFKERPVLGWGQESFNFVFNKYYNPEMYAQESWFDRAHNVFLDWLIAGGILGLGGYLTLFGVAIYLMWCSKSHLSVVERSIFTGLLGGYFIHNFFVFDNLISYILFFSFLAYLAMSTKREEHSQTSLRKSVSPDGHVIVLAAVGALLVMYMVNYRPYMANLALIHSIDPGYGLTENLKAFQRVIAYDSFGTPEAREQLMLNVSRVVASPQAPDDLKKQFVDFAKEQMDIQAAEAPRDARYQLFAGNFWRNMGDYQKALGYLQNARELSPKKQAILMEIGSVYLNSGEYDKALEVLKEAYDLAPTYDDARIAYAVGAIYKGDNKLAEEILAPLNEQYGGAIPSELLLQAYVKRNDYQNALKIAEALVAQDPGDVSRHVSLAALYLQVGERVKAVEELKRAIELNPQFKDQGEYYIKEIQAGRNP</sequence>
<dbReference type="InterPro" id="IPR019734">
    <property type="entry name" value="TPR_rpt"/>
</dbReference>
<evidence type="ECO:0000256" key="5">
    <source>
        <dbReference type="PROSITE-ProRule" id="PRU00339"/>
    </source>
</evidence>
<feature type="repeat" description="TPR" evidence="5">
    <location>
        <begin position="675"/>
        <end position="708"/>
    </location>
</feature>
<dbReference type="Pfam" id="PF13432">
    <property type="entry name" value="TPR_16"/>
    <property type="match status" value="1"/>
</dbReference>
<feature type="transmembrane region" description="Helical" evidence="6">
    <location>
        <begin position="195"/>
        <end position="214"/>
    </location>
</feature>
<keyword evidence="2 6" id="KW-0812">Transmembrane</keyword>
<reference evidence="8 9" key="1">
    <citation type="journal article" date="2016" name="Nat. Commun.">
        <title>Thousands of microbial genomes shed light on interconnected biogeochemical processes in an aquifer system.</title>
        <authorList>
            <person name="Anantharaman K."/>
            <person name="Brown C.T."/>
            <person name="Hug L.A."/>
            <person name="Sharon I."/>
            <person name="Castelle C.J."/>
            <person name="Probst A.J."/>
            <person name="Thomas B.C."/>
            <person name="Singh A."/>
            <person name="Wilkins M.J."/>
            <person name="Karaoz U."/>
            <person name="Brodie E.L."/>
            <person name="Williams K.H."/>
            <person name="Hubbard S.S."/>
            <person name="Banfield J.F."/>
        </authorList>
    </citation>
    <scope>NUCLEOTIDE SEQUENCE [LARGE SCALE GENOMIC DNA]</scope>
</reference>
<feature type="transmembrane region" description="Helical" evidence="6">
    <location>
        <begin position="437"/>
        <end position="454"/>
    </location>
</feature>
<dbReference type="PANTHER" id="PTHR37422">
    <property type="entry name" value="TEICHURONIC ACID BIOSYNTHESIS PROTEIN TUAE"/>
    <property type="match status" value="1"/>
</dbReference>
<proteinExistence type="predicted"/>
<dbReference type="SMART" id="SM00028">
    <property type="entry name" value="TPR"/>
    <property type="match status" value="4"/>
</dbReference>
<feature type="transmembrane region" description="Helical" evidence="6">
    <location>
        <begin position="68"/>
        <end position="86"/>
    </location>
</feature>
<evidence type="ECO:0000256" key="1">
    <source>
        <dbReference type="ARBA" id="ARBA00004141"/>
    </source>
</evidence>
<dbReference type="GO" id="GO:0016020">
    <property type="term" value="C:membrane"/>
    <property type="evidence" value="ECO:0007669"/>
    <property type="project" value="UniProtKB-SubCell"/>
</dbReference>
<dbReference type="AlphaFoldDB" id="A0A1G2S4E5"/>
<dbReference type="EMBL" id="MHUS01000040">
    <property type="protein sequence ID" value="OHA79887.1"/>
    <property type="molecule type" value="Genomic_DNA"/>
</dbReference>
<feature type="transmembrane region" description="Helical" evidence="6">
    <location>
        <begin position="391"/>
        <end position="417"/>
    </location>
</feature>
<feature type="transmembrane region" description="Helical" evidence="6">
    <location>
        <begin position="9"/>
        <end position="33"/>
    </location>
</feature>
<evidence type="ECO:0000256" key="2">
    <source>
        <dbReference type="ARBA" id="ARBA00022692"/>
    </source>
</evidence>
<keyword evidence="3 6" id="KW-1133">Transmembrane helix</keyword>
<gene>
    <name evidence="8" type="ORF">A2675_01440</name>
</gene>
<dbReference type="Pfam" id="PF14559">
    <property type="entry name" value="TPR_19"/>
    <property type="match status" value="1"/>
</dbReference>
<evidence type="ECO:0000256" key="6">
    <source>
        <dbReference type="SAM" id="Phobius"/>
    </source>
</evidence>
<organism evidence="8 9">
    <name type="scientific">Candidatus Yonathbacteria bacterium RIFCSPHIGHO2_01_FULL_51_10</name>
    <dbReference type="NCBI Taxonomy" id="1802723"/>
    <lineage>
        <taxon>Bacteria</taxon>
        <taxon>Candidatus Yonathiibacteriota</taxon>
    </lineage>
</organism>
<accession>A0A1G2S4E5</accession>
<name>A0A1G2S4E5_9BACT</name>
<dbReference type="Gene3D" id="1.25.40.10">
    <property type="entry name" value="Tetratricopeptide repeat domain"/>
    <property type="match status" value="1"/>
</dbReference>
<dbReference type="PROSITE" id="PS50293">
    <property type="entry name" value="TPR_REGION"/>
    <property type="match status" value="1"/>
</dbReference>
<feature type="transmembrane region" description="Helical" evidence="6">
    <location>
        <begin position="247"/>
        <end position="265"/>
    </location>
</feature>
<comment type="subcellular location">
    <subcellularLocation>
        <location evidence="1">Membrane</location>
        <topology evidence="1">Multi-pass membrane protein</topology>
    </subcellularLocation>
</comment>
<dbReference type="PANTHER" id="PTHR37422:SF13">
    <property type="entry name" value="LIPOPOLYSACCHARIDE BIOSYNTHESIS PROTEIN PA4999-RELATED"/>
    <property type="match status" value="1"/>
</dbReference>
<dbReference type="InterPro" id="IPR051533">
    <property type="entry name" value="WaaL-like"/>
</dbReference>
<dbReference type="STRING" id="1802723.A2675_01440"/>
<feature type="repeat" description="TPR" evidence="5">
    <location>
        <begin position="540"/>
        <end position="573"/>
    </location>
</feature>
<evidence type="ECO:0000256" key="3">
    <source>
        <dbReference type="ARBA" id="ARBA00022989"/>
    </source>
</evidence>
<feature type="transmembrane region" description="Helical" evidence="6">
    <location>
        <begin position="39"/>
        <end position="56"/>
    </location>
</feature>